<comment type="caution">
    <text evidence="2">The sequence shown here is derived from an EMBL/GenBank/DDBJ whole genome shotgun (WGS) entry which is preliminary data.</text>
</comment>
<sequence>MKHVVKILPRAEADIERNAQWWADHHSIDQAVKWFYGVRSQVLSLDEFPESHSLSYENDKFPYEIREKLVGLGSRPSYRAVFTIRDGTVFVVALLAAEQDRLRPDDVHL</sequence>
<dbReference type="Gene3D" id="3.30.2310.20">
    <property type="entry name" value="RelE-like"/>
    <property type="match status" value="1"/>
</dbReference>
<accession>A0A5C5UW06</accession>
<name>A0A5C5UW06_9PLAN</name>
<evidence type="ECO:0008006" key="4">
    <source>
        <dbReference type="Google" id="ProtNLM"/>
    </source>
</evidence>
<evidence type="ECO:0000256" key="1">
    <source>
        <dbReference type="ARBA" id="ARBA00022649"/>
    </source>
</evidence>
<dbReference type="InterPro" id="IPR007712">
    <property type="entry name" value="RelE/ParE_toxin"/>
</dbReference>
<reference evidence="2 3" key="1">
    <citation type="submission" date="2019-02" db="EMBL/GenBank/DDBJ databases">
        <title>Deep-cultivation of Planctomycetes and their phenomic and genomic characterization uncovers novel biology.</title>
        <authorList>
            <person name="Wiegand S."/>
            <person name="Jogler M."/>
            <person name="Boedeker C."/>
            <person name="Pinto D."/>
            <person name="Vollmers J."/>
            <person name="Rivas-Marin E."/>
            <person name="Kohn T."/>
            <person name="Peeters S.H."/>
            <person name="Heuer A."/>
            <person name="Rast P."/>
            <person name="Oberbeckmann S."/>
            <person name="Bunk B."/>
            <person name="Jeske O."/>
            <person name="Meyerdierks A."/>
            <person name="Storesund J.E."/>
            <person name="Kallscheuer N."/>
            <person name="Luecker S."/>
            <person name="Lage O.M."/>
            <person name="Pohl T."/>
            <person name="Merkel B.J."/>
            <person name="Hornburger P."/>
            <person name="Mueller R.-W."/>
            <person name="Bruemmer F."/>
            <person name="Labrenz M."/>
            <person name="Spormann A.M."/>
            <person name="Op Den Camp H."/>
            <person name="Overmann J."/>
            <person name="Amann R."/>
            <person name="Jetten M.S.M."/>
            <person name="Mascher T."/>
            <person name="Medema M.H."/>
            <person name="Devos D.P."/>
            <person name="Kaster A.-K."/>
            <person name="Ovreas L."/>
            <person name="Rohde M."/>
            <person name="Galperin M.Y."/>
            <person name="Jogler C."/>
        </authorList>
    </citation>
    <scope>NUCLEOTIDE SEQUENCE [LARGE SCALE GENOMIC DNA]</scope>
    <source>
        <strain evidence="2 3">KOR42</strain>
    </source>
</reference>
<proteinExistence type="predicted"/>
<gene>
    <name evidence="2" type="ORF">KOR42_54130</name>
</gene>
<dbReference type="InterPro" id="IPR035093">
    <property type="entry name" value="RelE/ParE_toxin_dom_sf"/>
</dbReference>
<dbReference type="EMBL" id="SIHI01000096">
    <property type="protein sequence ID" value="TWT30564.1"/>
    <property type="molecule type" value="Genomic_DNA"/>
</dbReference>
<keyword evidence="3" id="KW-1185">Reference proteome</keyword>
<dbReference type="OrthoDB" id="286584at2"/>
<evidence type="ECO:0000313" key="3">
    <source>
        <dbReference type="Proteomes" id="UP000317243"/>
    </source>
</evidence>
<organism evidence="2 3">
    <name type="scientific">Thalassoglobus neptunius</name>
    <dbReference type="NCBI Taxonomy" id="1938619"/>
    <lineage>
        <taxon>Bacteria</taxon>
        <taxon>Pseudomonadati</taxon>
        <taxon>Planctomycetota</taxon>
        <taxon>Planctomycetia</taxon>
        <taxon>Planctomycetales</taxon>
        <taxon>Planctomycetaceae</taxon>
        <taxon>Thalassoglobus</taxon>
    </lineage>
</organism>
<keyword evidence="1" id="KW-1277">Toxin-antitoxin system</keyword>
<dbReference type="Pfam" id="PF05016">
    <property type="entry name" value="ParE_toxin"/>
    <property type="match status" value="1"/>
</dbReference>
<dbReference type="Proteomes" id="UP000317243">
    <property type="component" value="Unassembled WGS sequence"/>
</dbReference>
<dbReference type="RefSeq" id="WP_146512633.1">
    <property type="nucleotide sequence ID" value="NZ_SIHI01000096.1"/>
</dbReference>
<protein>
    <recommendedName>
        <fullName evidence="4">Plasmid stabilization system protein</fullName>
    </recommendedName>
</protein>
<evidence type="ECO:0000313" key="2">
    <source>
        <dbReference type="EMBL" id="TWT30564.1"/>
    </source>
</evidence>
<dbReference type="AlphaFoldDB" id="A0A5C5UW06"/>